<evidence type="ECO:0000313" key="5">
    <source>
        <dbReference type="EMBL" id="MBB6051140.1"/>
    </source>
</evidence>
<gene>
    <name evidence="5" type="ORF">HNQ39_002931</name>
</gene>
<evidence type="ECO:0000256" key="1">
    <source>
        <dbReference type="ARBA" id="ARBA00022679"/>
    </source>
</evidence>
<dbReference type="Proteomes" id="UP000520814">
    <property type="component" value="Unassembled WGS sequence"/>
</dbReference>
<dbReference type="RefSeq" id="WP_184197399.1">
    <property type="nucleotide sequence ID" value="NZ_JACHGW010000002.1"/>
</dbReference>
<dbReference type="SUPFAM" id="SSF55781">
    <property type="entry name" value="GAF domain-like"/>
    <property type="match status" value="1"/>
</dbReference>
<dbReference type="Pfam" id="PF02518">
    <property type="entry name" value="HATPase_c"/>
    <property type="match status" value="1"/>
</dbReference>
<dbReference type="Pfam" id="PF13185">
    <property type="entry name" value="GAF_2"/>
    <property type="match status" value="1"/>
</dbReference>
<dbReference type="SUPFAM" id="SSF55874">
    <property type="entry name" value="ATPase domain of HSP90 chaperone/DNA topoisomerase II/histidine kinase"/>
    <property type="match status" value="1"/>
</dbReference>
<evidence type="ECO:0000256" key="3">
    <source>
        <dbReference type="ARBA" id="ARBA00023012"/>
    </source>
</evidence>
<keyword evidence="2 5" id="KW-0418">Kinase</keyword>
<name>A0A7W9SQU6_ARMRO</name>
<dbReference type="InterPro" id="IPR005467">
    <property type="entry name" value="His_kinase_dom"/>
</dbReference>
<accession>A0A7W9SQU6</accession>
<dbReference type="InterPro" id="IPR011712">
    <property type="entry name" value="Sig_transdc_His_kin_sub3_dim/P"/>
</dbReference>
<dbReference type="AlphaFoldDB" id="A0A7W9SQU6"/>
<dbReference type="Gene3D" id="1.20.5.1930">
    <property type="match status" value="1"/>
</dbReference>
<dbReference type="Gene3D" id="3.30.450.40">
    <property type="match status" value="1"/>
</dbReference>
<dbReference type="InterPro" id="IPR050482">
    <property type="entry name" value="Sensor_HK_TwoCompSys"/>
</dbReference>
<dbReference type="CDD" id="cd16917">
    <property type="entry name" value="HATPase_UhpB-NarQ-NarX-like"/>
    <property type="match status" value="1"/>
</dbReference>
<dbReference type="PANTHER" id="PTHR24421">
    <property type="entry name" value="NITRATE/NITRITE SENSOR PROTEIN NARX-RELATED"/>
    <property type="match status" value="1"/>
</dbReference>
<protein>
    <submittedName>
        <fullName evidence="5">Signal transduction histidine kinase</fullName>
    </submittedName>
</protein>
<dbReference type="InterPro" id="IPR029016">
    <property type="entry name" value="GAF-like_dom_sf"/>
</dbReference>
<keyword evidence="6" id="KW-1185">Reference proteome</keyword>
<reference evidence="5 6" key="1">
    <citation type="submission" date="2020-08" db="EMBL/GenBank/DDBJ databases">
        <title>Genomic Encyclopedia of Type Strains, Phase IV (KMG-IV): sequencing the most valuable type-strain genomes for metagenomic binning, comparative biology and taxonomic classification.</title>
        <authorList>
            <person name="Goeker M."/>
        </authorList>
    </citation>
    <scope>NUCLEOTIDE SEQUENCE [LARGE SCALE GENOMIC DNA]</scope>
    <source>
        <strain evidence="5 6">DSM 23562</strain>
    </source>
</reference>
<dbReference type="Gene3D" id="3.30.565.10">
    <property type="entry name" value="Histidine kinase-like ATPase, C-terminal domain"/>
    <property type="match status" value="1"/>
</dbReference>
<dbReference type="InterPro" id="IPR003594">
    <property type="entry name" value="HATPase_dom"/>
</dbReference>
<feature type="domain" description="Histidine kinase" evidence="4">
    <location>
        <begin position="301"/>
        <end position="392"/>
    </location>
</feature>
<proteinExistence type="predicted"/>
<dbReference type="GO" id="GO:0016020">
    <property type="term" value="C:membrane"/>
    <property type="evidence" value="ECO:0007669"/>
    <property type="project" value="InterPro"/>
</dbReference>
<dbReference type="EMBL" id="JACHGW010000002">
    <property type="protein sequence ID" value="MBB6051140.1"/>
    <property type="molecule type" value="Genomic_DNA"/>
</dbReference>
<dbReference type="InterPro" id="IPR036890">
    <property type="entry name" value="HATPase_C_sf"/>
</dbReference>
<dbReference type="Pfam" id="PF07730">
    <property type="entry name" value="HisKA_3"/>
    <property type="match status" value="1"/>
</dbReference>
<keyword evidence="1" id="KW-0808">Transferase</keyword>
<dbReference type="GO" id="GO:0046983">
    <property type="term" value="F:protein dimerization activity"/>
    <property type="evidence" value="ECO:0007669"/>
    <property type="project" value="InterPro"/>
</dbReference>
<evidence type="ECO:0000259" key="4">
    <source>
        <dbReference type="PROSITE" id="PS50109"/>
    </source>
</evidence>
<comment type="caution">
    <text evidence="5">The sequence shown here is derived from an EMBL/GenBank/DDBJ whole genome shotgun (WGS) entry which is preliminary data.</text>
</comment>
<dbReference type="SMART" id="SM00065">
    <property type="entry name" value="GAF"/>
    <property type="match status" value="1"/>
</dbReference>
<evidence type="ECO:0000256" key="2">
    <source>
        <dbReference type="ARBA" id="ARBA00022777"/>
    </source>
</evidence>
<keyword evidence="3" id="KW-0902">Two-component regulatory system</keyword>
<dbReference type="GO" id="GO:0000155">
    <property type="term" value="F:phosphorelay sensor kinase activity"/>
    <property type="evidence" value="ECO:0007669"/>
    <property type="project" value="InterPro"/>
</dbReference>
<dbReference type="SMART" id="SM00387">
    <property type="entry name" value="HATPase_c"/>
    <property type="match status" value="1"/>
</dbReference>
<dbReference type="InterPro" id="IPR003018">
    <property type="entry name" value="GAF"/>
</dbReference>
<evidence type="ECO:0000313" key="6">
    <source>
        <dbReference type="Proteomes" id="UP000520814"/>
    </source>
</evidence>
<sequence>MREDQLERLQAQVSAVEQLQGVSDRIHTEILASQTGEEALRQFAESARQLIGAQYCAIGVARADGAVLEEFLTAGLTHEQERAIGAKPHGVGVLGLLLHRETPLRLESLTAHPMSAGIPAHHPPMESFLGVPIRYETTVLGSIYLTEKPGGFTEADERTILALSMHLAVAIRNWQLLKRQRALVAGLITAQEEERRAVAYDLHDGLTQYVMAAHMHLSAFQRVHGTADDDLMLGLKYLKDAVVESRRLVNGLRSLALDDMGLAGALAQLVQEEKSRAGWAEADFLHNVEGERFATPVVTALYRVAQEALTNARKHAGARRVQVALLREDETQLTLSVTDDGHGFEPGRSHADDKHIGLHGMTERVRLLEGTLQIESAPGQGTQLTVTVPIPYQEEEE</sequence>
<dbReference type="PROSITE" id="PS50109">
    <property type="entry name" value="HIS_KIN"/>
    <property type="match status" value="1"/>
</dbReference>
<organism evidence="5 6">
    <name type="scientific">Armatimonas rosea</name>
    <dbReference type="NCBI Taxonomy" id="685828"/>
    <lineage>
        <taxon>Bacteria</taxon>
        <taxon>Bacillati</taxon>
        <taxon>Armatimonadota</taxon>
        <taxon>Armatimonadia</taxon>
        <taxon>Armatimonadales</taxon>
        <taxon>Armatimonadaceae</taxon>
        <taxon>Armatimonas</taxon>
    </lineage>
</organism>